<feature type="compositionally biased region" description="Polar residues" evidence="1">
    <location>
        <begin position="526"/>
        <end position="536"/>
    </location>
</feature>
<keyword evidence="3" id="KW-1185">Reference proteome</keyword>
<feature type="region of interest" description="Disordered" evidence="1">
    <location>
        <begin position="56"/>
        <end position="95"/>
    </location>
</feature>
<feature type="region of interest" description="Disordered" evidence="1">
    <location>
        <begin position="411"/>
        <end position="437"/>
    </location>
</feature>
<comment type="caution">
    <text evidence="2">The sequence shown here is derived from an EMBL/GenBank/DDBJ whole genome shotgun (WGS) entry which is preliminary data.</text>
</comment>
<feature type="compositionally biased region" description="Low complexity" evidence="1">
    <location>
        <begin position="113"/>
        <end position="123"/>
    </location>
</feature>
<evidence type="ECO:0000256" key="1">
    <source>
        <dbReference type="SAM" id="MobiDB-lite"/>
    </source>
</evidence>
<sequence>MDLEHKHSKLSIVYQKTGMSINSPDSHKREASFSDYSSPFHGGTAGSLRMSNILCEPAPIPNTKKTANAGQETAKKSTLSETVTRTSSSSSESTEFFGGAAGSLILSEKLDTSSRSNNNTNNTKFSPTEEEIGGSITSVTEYRGNAIGSIILSHITSSTFADDGAKVFSSKERPNKLSQAVDESSPLPDKEAKYIYGNAAGSIKLSETVTNNNGNELKDEDEAKLFYGNGAGSVKLSETANVNYSKNSNAFEYQHHFSDTSRALSDAFASKTKISEYDSQSELSSTKTPFQGHELINERLGQAKPNESKPYKSSLSKKTVSIISTPAVAITDETLISDLLKVIAENNEWTQEEFEADCVVFKKYRIKNVRQVRELTQTAWDEMHDLIPTSKDLTMEFYGTVGAGASLRLAGYGRNDDEEDKESNLIPPNQSSKVTNSEANPNLQQWLSQQQKLASGINIRPEAEPLIRKITGVNQIGSSKPVESKLVLDFQQLRVEQNQTREIQQIQSKLIPILYSEVIPISNTCPESQKYSTDAQQKFDDTSRIKSPSLTPPPAPRLAAAPNFQQAKKANNYPKTVPPPQQTPQSLAAGESPSKPRRSLYRTPSIENSKPASIDSNYSLVRLGSKKEAANNIKQSNNSPEESCQIKKIPDRNINNENKSIKSLLSSKKLVSKISTPALSRPSTAAAAITEDTLIADLLKSIAENNEWTQEEFETDCAVFKKYRIKNVRQVRELTQTAWDEMIDLIPTSKDLVRSYAGWKKH</sequence>
<protein>
    <submittedName>
        <fullName evidence="2">Uncharacterized protein</fullName>
    </submittedName>
</protein>
<feature type="compositionally biased region" description="Low complexity" evidence="1">
    <location>
        <begin position="77"/>
        <end position="95"/>
    </location>
</feature>
<feature type="region of interest" description="Disordered" evidence="1">
    <location>
        <begin position="110"/>
        <end position="132"/>
    </location>
</feature>
<proteinExistence type="predicted"/>
<feature type="region of interest" description="Disordered" evidence="1">
    <location>
        <begin position="526"/>
        <end position="613"/>
    </location>
</feature>
<dbReference type="AlphaFoldDB" id="A0AAD5T3W4"/>
<dbReference type="Proteomes" id="UP001211907">
    <property type="component" value="Unassembled WGS sequence"/>
</dbReference>
<feature type="compositionally biased region" description="Polar residues" evidence="1">
    <location>
        <begin position="426"/>
        <end position="437"/>
    </location>
</feature>
<evidence type="ECO:0000313" key="3">
    <source>
        <dbReference type="Proteomes" id="UP001211907"/>
    </source>
</evidence>
<accession>A0AAD5T3W4</accession>
<reference evidence="2" key="1">
    <citation type="submission" date="2020-05" db="EMBL/GenBank/DDBJ databases">
        <title>Phylogenomic resolution of chytrid fungi.</title>
        <authorList>
            <person name="Stajich J.E."/>
            <person name="Amses K."/>
            <person name="Simmons R."/>
            <person name="Seto K."/>
            <person name="Myers J."/>
            <person name="Bonds A."/>
            <person name="Quandt C.A."/>
            <person name="Barry K."/>
            <person name="Liu P."/>
            <person name="Grigoriev I."/>
            <person name="Longcore J.E."/>
            <person name="James T.Y."/>
        </authorList>
    </citation>
    <scope>NUCLEOTIDE SEQUENCE</scope>
    <source>
        <strain evidence="2">JEL0513</strain>
    </source>
</reference>
<name>A0AAD5T3W4_9FUNG</name>
<gene>
    <name evidence="2" type="ORF">HK100_000749</name>
</gene>
<evidence type="ECO:0000313" key="2">
    <source>
        <dbReference type="EMBL" id="KAJ3117778.1"/>
    </source>
</evidence>
<dbReference type="EMBL" id="JADGJH010001151">
    <property type="protein sequence ID" value="KAJ3117778.1"/>
    <property type="molecule type" value="Genomic_DNA"/>
</dbReference>
<organism evidence="2 3">
    <name type="scientific">Physocladia obscura</name>
    <dbReference type="NCBI Taxonomy" id="109957"/>
    <lineage>
        <taxon>Eukaryota</taxon>
        <taxon>Fungi</taxon>
        <taxon>Fungi incertae sedis</taxon>
        <taxon>Chytridiomycota</taxon>
        <taxon>Chytridiomycota incertae sedis</taxon>
        <taxon>Chytridiomycetes</taxon>
        <taxon>Chytridiales</taxon>
        <taxon>Chytriomycetaceae</taxon>
        <taxon>Physocladia</taxon>
    </lineage>
</organism>